<dbReference type="InterPro" id="IPR005552">
    <property type="entry name" value="Scramblase"/>
</dbReference>
<dbReference type="Pfam" id="PF03803">
    <property type="entry name" value="Scramblase"/>
    <property type="match status" value="1"/>
</dbReference>
<protein>
    <recommendedName>
        <fullName evidence="2">Phospholipid scramblase</fullName>
    </recommendedName>
</protein>
<gene>
    <name evidence="4" type="ORF">HERI1096_LOCUS14178</name>
</gene>
<dbReference type="PANTHER" id="PTHR23248:SF9">
    <property type="entry name" value="PHOSPHOLIPID SCRAMBLASE"/>
    <property type="match status" value="1"/>
</dbReference>
<name>A0A7S3AS35_9EUKA</name>
<dbReference type="PANTHER" id="PTHR23248">
    <property type="entry name" value="PHOSPHOLIPID SCRAMBLASE-RELATED"/>
    <property type="match status" value="1"/>
</dbReference>
<evidence type="ECO:0000256" key="2">
    <source>
        <dbReference type="RuleBase" id="RU363116"/>
    </source>
</evidence>
<evidence type="ECO:0000256" key="3">
    <source>
        <dbReference type="SAM" id="MobiDB-lite"/>
    </source>
</evidence>
<evidence type="ECO:0000313" key="4">
    <source>
        <dbReference type="EMBL" id="CAE0113518.1"/>
    </source>
</evidence>
<dbReference type="AlphaFoldDB" id="A0A7S3AS35"/>
<accession>A0A7S3AS35</accession>
<comment type="similarity">
    <text evidence="1 2">Belongs to the phospholipid scramblase family.</text>
</comment>
<organism evidence="4">
    <name type="scientific">Haptolina ericina</name>
    <dbReference type="NCBI Taxonomy" id="156174"/>
    <lineage>
        <taxon>Eukaryota</taxon>
        <taxon>Haptista</taxon>
        <taxon>Haptophyta</taxon>
        <taxon>Prymnesiophyceae</taxon>
        <taxon>Prymnesiales</taxon>
        <taxon>Prymnesiaceae</taxon>
        <taxon>Haptolina</taxon>
    </lineage>
</organism>
<dbReference type="GO" id="GO:0005886">
    <property type="term" value="C:plasma membrane"/>
    <property type="evidence" value="ECO:0007669"/>
    <property type="project" value="TreeGrafter"/>
</dbReference>
<proteinExistence type="inferred from homology"/>
<evidence type="ECO:0000256" key="1">
    <source>
        <dbReference type="ARBA" id="ARBA00005350"/>
    </source>
</evidence>
<dbReference type="EMBL" id="HBHX01025415">
    <property type="protein sequence ID" value="CAE0113518.1"/>
    <property type="molecule type" value="Transcribed_RNA"/>
</dbReference>
<dbReference type="GO" id="GO:0017128">
    <property type="term" value="F:phospholipid scramblase activity"/>
    <property type="evidence" value="ECO:0007669"/>
    <property type="project" value="InterPro"/>
</dbReference>
<feature type="region of interest" description="Disordered" evidence="3">
    <location>
        <begin position="337"/>
        <end position="358"/>
    </location>
</feature>
<sequence length="358" mass="38022">MQVTVPPGMGPGQQVQVNGPSGPFLCTIPQGVGPGYAFQVAVPTAPVVTGTPHAVAVPQQIQSVQPASFMQPAPQIDMGGSQDFLSTIDGVFVRQQLELLELISGCETKNRYNIVGIPQGTQFPPPGMMNSTFTKGLRDQAGSMPLLKAKEESECFERICCPLFRGLQLPMKDGNGNVFLNIDRPCVCDPCYAPPSCACFGQEMTLKNGAGVPISKVKMQPGCYAAGCCATYFHVKTPEGAPMYSLRASDCNTHAGSCGNCCAPTCCNESYDIDIYGPDMKYITTSAFVFPGCNCGGLTDLSNFTVQFPAEATADERASLLGAMFLIEFTVNEFRRQNNNNNNGGGGGGSPPVQMMAR</sequence>
<reference evidence="4" key="1">
    <citation type="submission" date="2021-01" db="EMBL/GenBank/DDBJ databases">
        <authorList>
            <person name="Corre E."/>
            <person name="Pelletier E."/>
            <person name="Niang G."/>
            <person name="Scheremetjew M."/>
            <person name="Finn R."/>
            <person name="Kale V."/>
            <person name="Holt S."/>
            <person name="Cochrane G."/>
            <person name="Meng A."/>
            <person name="Brown T."/>
            <person name="Cohen L."/>
        </authorList>
    </citation>
    <scope>NUCLEOTIDE SEQUENCE</scope>
    <source>
        <strain evidence="4">CCMP281</strain>
    </source>
</reference>